<keyword evidence="4 6" id="KW-0862">Zinc</keyword>
<evidence type="ECO:0000256" key="4">
    <source>
        <dbReference type="ARBA" id="ARBA00022833"/>
    </source>
</evidence>
<comment type="subcellular location">
    <subcellularLocation>
        <location evidence="6">Nucleus</location>
    </subcellularLocation>
</comment>
<dbReference type="EMBL" id="PNBA02000013">
    <property type="protein sequence ID" value="KAG6404246.1"/>
    <property type="molecule type" value="Genomic_DNA"/>
</dbReference>
<feature type="domain" description="SWIM-type" evidence="7">
    <location>
        <begin position="364"/>
        <end position="400"/>
    </location>
</feature>
<dbReference type="InterPro" id="IPR018289">
    <property type="entry name" value="MULE_transposase_dom"/>
</dbReference>
<gene>
    <name evidence="8" type="ORF">SASPL_136490</name>
</gene>
<evidence type="ECO:0000313" key="8">
    <source>
        <dbReference type="EMBL" id="KAG6404246.1"/>
    </source>
</evidence>
<dbReference type="AlphaFoldDB" id="A0A8X8ZGR2"/>
<evidence type="ECO:0000256" key="2">
    <source>
        <dbReference type="ARBA" id="ARBA00022723"/>
    </source>
</evidence>
<name>A0A8X8ZGR2_SALSN</name>
<dbReference type="Pfam" id="PF10551">
    <property type="entry name" value="MULE"/>
    <property type="match status" value="1"/>
</dbReference>
<evidence type="ECO:0000256" key="5">
    <source>
        <dbReference type="PROSITE-ProRule" id="PRU00325"/>
    </source>
</evidence>
<dbReference type="Pfam" id="PF03101">
    <property type="entry name" value="FAR1"/>
    <property type="match status" value="1"/>
</dbReference>
<dbReference type="GO" id="GO:0006355">
    <property type="term" value="P:regulation of DNA-templated transcription"/>
    <property type="evidence" value="ECO:0007669"/>
    <property type="project" value="UniProtKB-UniRule"/>
</dbReference>
<dbReference type="InterPro" id="IPR004330">
    <property type="entry name" value="FAR1_DNA_bnd_dom"/>
</dbReference>
<keyword evidence="3 5" id="KW-0863">Zinc-finger</keyword>
<evidence type="ECO:0000259" key="7">
    <source>
        <dbReference type="PROSITE" id="PS50966"/>
    </source>
</evidence>
<proteinExistence type="inferred from homology"/>
<dbReference type="GO" id="GO:0008270">
    <property type="term" value="F:zinc ion binding"/>
    <property type="evidence" value="ECO:0007669"/>
    <property type="project" value="UniProtKB-UniRule"/>
</dbReference>
<reference evidence="8" key="2">
    <citation type="submission" date="2020-08" db="EMBL/GenBank/DDBJ databases">
        <title>Plant Genome Project.</title>
        <authorList>
            <person name="Zhang R.-G."/>
        </authorList>
    </citation>
    <scope>NUCLEOTIDE SEQUENCE</scope>
    <source>
        <strain evidence="8">Huo1</strain>
        <tissue evidence="8">Leaf</tissue>
    </source>
</reference>
<reference evidence="8" key="1">
    <citation type="submission" date="2018-01" db="EMBL/GenBank/DDBJ databases">
        <authorList>
            <person name="Mao J.F."/>
        </authorList>
    </citation>
    <scope>NUCLEOTIDE SEQUENCE</scope>
    <source>
        <strain evidence="8">Huo1</strain>
        <tissue evidence="8">Leaf</tissue>
    </source>
</reference>
<evidence type="ECO:0000313" key="9">
    <source>
        <dbReference type="Proteomes" id="UP000298416"/>
    </source>
</evidence>
<dbReference type="GO" id="GO:0005634">
    <property type="term" value="C:nucleus"/>
    <property type="evidence" value="ECO:0007669"/>
    <property type="project" value="UniProtKB-SubCell"/>
</dbReference>
<dbReference type="PANTHER" id="PTHR31669:SF88">
    <property type="entry name" value="PROTEIN FAR1-RELATED SEQUENCE"/>
    <property type="match status" value="1"/>
</dbReference>
<dbReference type="Pfam" id="PF04434">
    <property type="entry name" value="SWIM"/>
    <property type="match status" value="1"/>
</dbReference>
<protein>
    <recommendedName>
        <fullName evidence="6">Protein FAR1-RELATED SEQUENCE</fullName>
    </recommendedName>
</protein>
<keyword evidence="2 6" id="KW-0479">Metal-binding</keyword>
<dbReference type="SMART" id="SM00575">
    <property type="entry name" value="ZnF_PMZ"/>
    <property type="match status" value="1"/>
</dbReference>
<evidence type="ECO:0000256" key="3">
    <source>
        <dbReference type="ARBA" id="ARBA00022771"/>
    </source>
</evidence>
<keyword evidence="6" id="KW-0539">Nucleus</keyword>
<dbReference type="Proteomes" id="UP000298416">
    <property type="component" value="Unassembled WGS sequence"/>
</dbReference>
<dbReference type="PROSITE" id="PS50966">
    <property type="entry name" value="ZF_SWIM"/>
    <property type="match status" value="1"/>
</dbReference>
<comment type="function">
    <text evidence="6">Putative transcription activator involved in regulating light control of development.</text>
</comment>
<dbReference type="InterPro" id="IPR031052">
    <property type="entry name" value="FHY3/FAR1"/>
</dbReference>
<comment type="caution">
    <text evidence="8">The sequence shown here is derived from an EMBL/GenBank/DDBJ whole genome shotgun (WGS) entry which is preliminary data.</text>
</comment>
<sequence length="523" mass="60536">MELVSLNSEPVFGEGDEYEDGDCSVAGNCDKPDSMQLEREFLLPMVELEFESFDEAYDFYNVYAKGQGFGIRVSNSWFRSKRRERYRAKLSCSSAGFKKKSEANNPRPETRTGCPALLIIKLVDAQRWRIVEVELAHNHPLSPESMRFYKSHKKMILAAKKVQPSEPNLFYWDVVLGDESVECFIWMIRTWLTCMLGKHPQVIVTDQSKHLHIAVSEVFPQACHCYCLSYIMLRVPEKLGGLNGFEVIKRRFSKAVFGSLTISEFETFWREMISQHNLRENKWLQAFEGEGTTPFFDGYVHKHTSSKEFLDKYDMVLQRKYLKEAMGDVESRNLASELKTGSNFELQLSKRQEAEANEKDVRHYEVLYETTQVEVGCICGLFNFKGYLCRHALSVLSHNGVEEIPSQYILRRWSKDYKRKFLSDSGIGFYILSVLTEGSDPVSPECVKNFPQECFSPFYHEMCEDAYASVDISDNCCSFFSVNYDCFFEVLVKQVVDMHLCDDKLGADRGKFIWDKCYGYTKL</sequence>
<evidence type="ECO:0000256" key="6">
    <source>
        <dbReference type="RuleBase" id="RU367018"/>
    </source>
</evidence>
<dbReference type="InterPro" id="IPR007527">
    <property type="entry name" value="Znf_SWIM"/>
</dbReference>
<evidence type="ECO:0000256" key="1">
    <source>
        <dbReference type="ARBA" id="ARBA00005889"/>
    </source>
</evidence>
<dbReference type="InterPro" id="IPR006564">
    <property type="entry name" value="Znf_PMZ"/>
</dbReference>
<organism evidence="8">
    <name type="scientific">Salvia splendens</name>
    <name type="common">Scarlet sage</name>
    <dbReference type="NCBI Taxonomy" id="180675"/>
    <lineage>
        <taxon>Eukaryota</taxon>
        <taxon>Viridiplantae</taxon>
        <taxon>Streptophyta</taxon>
        <taxon>Embryophyta</taxon>
        <taxon>Tracheophyta</taxon>
        <taxon>Spermatophyta</taxon>
        <taxon>Magnoliopsida</taxon>
        <taxon>eudicotyledons</taxon>
        <taxon>Gunneridae</taxon>
        <taxon>Pentapetalae</taxon>
        <taxon>asterids</taxon>
        <taxon>lamiids</taxon>
        <taxon>Lamiales</taxon>
        <taxon>Lamiaceae</taxon>
        <taxon>Nepetoideae</taxon>
        <taxon>Mentheae</taxon>
        <taxon>Salviinae</taxon>
        <taxon>Salvia</taxon>
        <taxon>Salvia subgen. Calosphace</taxon>
        <taxon>core Calosphace</taxon>
    </lineage>
</organism>
<dbReference type="PANTHER" id="PTHR31669">
    <property type="entry name" value="PROTEIN FAR1-RELATED SEQUENCE 10-RELATED"/>
    <property type="match status" value="1"/>
</dbReference>
<comment type="similarity">
    <text evidence="1 6">Belongs to the FHY3/FAR1 family.</text>
</comment>
<accession>A0A8X8ZGR2</accession>
<keyword evidence="9" id="KW-1185">Reference proteome</keyword>